<dbReference type="EMBL" id="JAWDGP010004450">
    <property type="protein sequence ID" value="KAK3764298.1"/>
    <property type="molecule type" value="Genomic_DNA"/>
</dbReference>
<sequence length="118" mass="13897">MRTHQTIRRMPFWLPHYREEKCPSIEKKNASLKEEKPQVSFSLPLHKIAEAKKLQVTNPSRVFDLSSSAEIFMPNPASPWDGSDVEDTIQKPQWKDRGMEVMWRIQYRNLSGRTVGWK</sequence>
<protein>
    <submittedName>
        <fullName evidence="1">Uncharacterized protein</fullName>
    </submittedName>
</protein>
<dbReference type="Proteomes" id="UP001283361">
    <property type="component" value="Unassembled WGS sequence"/>
</dbReference>
<organism evidence="1 2">
    <name type="scientific">Elysia crispata</name>
    <name type="common">lettuce slug</name>
    <dbReference type="NCBI Taxonomy" id="231223"/>
    <lineage>
        <taxon>Eukaryota</taxon>
        <taxon>Metazoa</taxon>
        <taxon>Spiralia</taxon>
        <taxon>Lophotrochozoa</taxon>
        <taxon>Mollusca</taxon>
        <taxon>Gastropoda</taxon>
        <taxon>Heterobranchia</taxon>
        <taxon>Euthyneura</taxon>
        <taxon>Panpulmonata</taxon>
        <taxon>Sacoglossa</taxon>
        <taxon>Placobranchoidea</taxon>
        <taxon>Plakobranchidae</taxon>
        <taxon>Elysia</taxon>
    </lineage>
</organism>
<proteinExistence type="predicted"/>
<gene>
    <name evidence="1" type="ORF">RRG08_008780</name>
</gene>
<dbReference type="AlphaFoldDB" id="A0AAE0Z7P8"/>
<accession>A0AAE0Z7P8</accession>
<comment type="caution">
    <text evidence="1">The sequence shown here is derived from an EMBL/GenBank/DDBJ whole genome shotgun (WGS) entry which is preliminary data.</text>
</comment>
<name>A0AAE0Z7P8_9GAST</name>
<evidence type="ECO:0000313" key="2">
    <source>
        <dbReference type="Proteomes" id="UP001283361"/>
    </source>
</evidence>
<reference evidence="1" key="1">
    <citation type="journal article" date="2023" name="G3 (Bethesda)">
        <title>A reference genome for the long-term kleptoplast-retaining sea slug Elysia crispata morphotype clarki.</title>
        <authorList>
            <person name="Eastman K.E."/>
            <person name="Pendleton A.L."/>
            <person name="Shaikh M.A."/>
            <person name="Suttiyut T."/>
            <person name="Ogas R."/>
            <person name="Tomko P."/>
            <person name="Gavelis G."/>
            <person name="Widhalm J.R."/>
            <person name="Wisecaver J.H."/>
        </authorList>
    </citation>
    <scope>NUCLEOTIDE SEQUENCE</scope>
    <source>
        <strain evidence="1">ECLA1</strain>
    </source>
</reference>
<evidence type="ECO:0000313" key="1">
    <source>
        <dbReference type="EMBL" id="KAK3764298.1"/>
    </source>
</evidence>
<keyword evidence="2" id="KW-1185">Reference proteome</keyword>